<keyword evidence="1" id="KW-1133">Transmembrane helix</keyword>
<dbReference type="GO" id="GO:0031449">
    <property type="term" value="P:regulation of slow-twitch skeletal muscle fiber contraction"/>
    <property type="evidence" value="ECO:0007669"/>
    <property type="project" value="InterPro"/>
</dbReference>
<dbReference type="PROSITE" id="PS51257">
    <property type="entry name" value="PROKAR_LIPOPROTEIN"/>
    <property type="match status" value="1"/>
</dbReference>
<feature type="transmembrane region" description="Helical" evidence="1">
    <location>
        <begin position="15"/>
        <end position="37"/>
    </location>
</feature>
<gene>
    <name evidence="3" type="primary">LOC113411721</name>
</gene>
<dbReference type="Proteomes" id="UP000504612">
    <property type="component" value="Unplaced"/>
</dbReference>
<dbReference type="KEGG" id="nss:113411721"/>
<dbReference type="InterPro" id="IPR044529">
    <property type="entry name" value="DWORF"/>
</dbReference>
<dbReference type="CTD" id="100507537"/>
<name>A0A6J1U272_9SAUR</name>
<organism evidence="2 3">
    <name type="scientific">Notechis scutatus</name>
    <name type="common">mainland tiger snake</name>
    <dbReference type="NCBI Taxonomy" id="8663"/>
    <lineage>
        <taxon>Eukaryota</taxon>
        <taxon>Metazoa</taxon>
        <taxon>Chordata</taxon>
        <taxon>Craniata</taxon>
        <taxon>Vertebrata</taxon>
        <taxon>Euteleostomi</taxon>
        <taxon>Lepidosauria</taxon>
        <taxon>Squamata</taxon>
        <taxon>Bifurcata</taxon>
        <taxon>Unidentata</taxon>
        <taxon>Episquamata</taxon>
        <taxon>Toxicofera</taxon>
        <taxon>Serpentes</taxon>
        <taxon>Colubroidea</taxon>
        <taxon>Elapidae</taxon>
        <taxon>Hydrophiinae</taxon>
        <taxon>Notechis</taxon>
    </lineage>
</organism>
<evidence type="ECO:0000313" key="3">
    <source>
        <dbReference type="RefSeq" id="XP_026522738.1"/>
    </source>
</evidence>
<dbReference type="RefSeq" id="XP_026522738.1">
    <property type="nucleotide sequence ID" value="XM_026666953.1"/>
</dbReference>
<reference evidence="3" key="1">
    <citation type="submission" date="2025-08" db="UniProtKB">
        <authorList>
            <consortium name="RefSeq"/>
        </authorList>
    </citation>
    <scope>IDENTIFICATION</scope>
</reference>
<dbReference type="Pfam" id="PF22030">
    <property type="entry name" value="DWORF"/>
    <property type="match status" value="1"/>
</dbReference>
<evidence type="ECO:0000313" key="2">
    <source>
        <dbReference type="Proteomes" id="UP000504612"/>
    </source>
</evidence>
<dbReference type="GeneID" id="113411721"/>
<keyword evidence="1" id="KW-0472">Membrane</keyword>
<protein>
    <submittedName>
        <fullName evidence="3">DWARF open reading frame</fullName>
    </submittedName>
</protein>
<proteinExistence type="predicted"/>
<accession>A0A6J1U272</accession>
<keyword evidence="1" id="KW-0812">Transmembrane</keyword>
<evidence type="ECO:0000256" key="1">
    <source>
        <dbReference type="SAM" id="Phobius"/>
    </source>
</evidence>
<keyword evidence="2" id="KW-1185">Reference proteome</keyword>
<dbReference type="CDD" id="cd20247">
    <property type="entry name" value="DWORF"/>
    <property type="match status" value="1"/>
</dbReference>
<dbReference type="AlphaFoldDB" id="A0A6J1U272"/>
<sequence>MAQCAKEQPLPYSKYVVPVLLMIGWIAGCAFMVYYVFS</sequence>